<evidence type="ECO:0000313" key="3">
    <source>
        <dbReference type="EMBL" id="KAF0976306.1"/>
    </source>
</evidence>
<dbReference type="VEuPathDB" id="AmoebaDB:NF0124700"/>
<evidence type="ECO:0000313" key="4">
    <source>
        <dbReference type="Proteomes" id="UP000444721"/>
    </source>
</evidence>
<sequence length="342" mass="37908">MKRTTTRLVQQWCHSRNSTACFHPNNRAAAMMFSSNAMNQVIGDLYDKGNKNVNTSSTTSGSSSQQKDQQFNPSKIDLSSPDKSATAIRKDKETESSFFDTSNPIPNVNTTEKMANKNPMGSYSPGSYVAGSSTADIPSPNVGKSIDKDPSGFYGFDNEIKGQDLYTTKEATDKALGIDKDNQQGWKGSSNKDQWSETKDQAKSQWKDTKEQVKDHRSTPSTGESLFNKAKDVKDQVKDAAYDVKETIKDKASNLFSQDIKNEASEAKENLKDKAGNLFESGKDKYYEAKGYSEAYLDEAQEKVKDKAESVKDTVKNIKDKVVNKVSEWKDNIVGGNQPSQQ</sequence>
<dbReference type="OMA" id="DEAMDKT"/>
<dbReference type="EMBL" id="VFQX01000040">
    <property type="protein sequence ID" value="KAF0976306.1"/>
    <property type="molecule type" value="Genomic_DNA"/>
</dbReference>
<evidence type="ECO:0000256" key="2">
    <source>
        <dbReference type="SAM" id="MobiDB-lite"/>
    </source>
</evidence>
<dbReference type="Gene3D" id="6.10.140.1430">
    <property type="match status" value="1"/>
</dbReference>
<feature type="compositionally biased region" description="Low complexity" evidence="2">
    <location>
        <begin position="55"/>
        <end position="64"/>
    </location>
</feature>
<dbReference type="VEuPathDB" id="AmoebaDB:NfTy_070080"/>
<name>A0A6A5BMZ5_NAEFO</name>
<dbReference type="Proteomes" id="UP000444721">
    <property type="component" value="Unassembled WGS sequence"/>
</dbReference>
<feature type="compositionally biased region" description="Basic and acidic residues" evidence="2">
    <location>
        <begin position="194"/>
        <end position="218"/>
    </location>
</feature>
<feature type="region of interest" description="Disordered" evidence="2">
    <location>
        <begin position="52"/>
        <end position="120"/>
    </location>
</feature>
<proteinExistence type="predicted"/>
<feature type="region of interest" description="Disordered" evidence="2">
    <location>
        <begin position="176"/>
        <end position="230"/>
    </location>
</feature>
<feature type="compositionally biased region" description="Polar residues" evidence="2">
    <location>
        <begin position="96"/>
        <end position="120"/>
    </location>
</feature>
<dbReference type="VEuPathDB" id="AmoebaDB:FDP41_004680"/>
<evidence type="ECO:0000256" key="1">
    <source>
        <dbReference type="SAM" id="Coils"/>
    </source>
</evidence>
<accession>A0A6A5BMZ5</accession>
<keyword evidence="4" id="KW-1185">Reference proteome</keyword>
<feature type="compositionally biased region" description="Polar residues" evidence="2">
    <location>
        <begin position="183"/>
        <end position="193"/>
    </location>
</feature>
<dbReference type="GeneID" id="68111898"/>
<comment type="caution">
    <text evidence="3">The sequence shown here is derived from an EMBL/GenBank/DDBJ whole genome shotgun (WGS) entry which is preliminary data.</text>
</comment>
<reference evidence="3 4" key="1">
    <citation type="journal article" date="2019" name="Sci. Rep.">
        <title>Nanopore sequencing improves the draft genome of the human pathogenic amoeba Naegleria fowleri.</title>
        <authorList>
            <person name="Liechti N."/>
            <person name="Schurch N."/>
            <person name="Bruggmann R."/>
            <person name="Wittwer M."/>
        </authorList>
    </citation>
    <scope>NUCLEOTIDE SEQUENCE [LARGE SCALE GENOMIC DNA]</scope>
    <source>
        <strain evidence="3 4">ATCC 30894</strain>
    </source>
</reference>
<dbReference type="RefSeq" id="XP_044561019.1">
    <property type="nucleotide sequence ID" value="XM_044708121.1"/>
</dbReference>
<feature type="coiled-coil region" evidence="1">
    <location>
        <begin position="257"/>
        <end position="321"/>
    </location>
</feature>
<organism evidence="3 4">
    <name type="scientific">Naegleria fowleri</name>
    <name type="common">Brain eating amoeba</name>
    <dbReference type="NCBI Taxonomy" id="5763"/>
    <lineage>
        <taxon>Eukaryota</taxon>
        <taxon>Discoba</taxon>
        <taxon>Heterolobosea</taxon>
        <taxon>Tetramitia</taxon>
        <taxon>Eutetramitia</taxon>
        <taxon>Vahlkampfiidae</taxon>
        <taxon>Naegleria</taxon>
    </lineage>
</organism>
<dbReference type="AlphaFoldDB" id="A0A6A5BMZ5"/>
<gene>
    <name evidence="3" type="ORF">FDP41_004680</name>
</gene>
<keyword evidence="1" id="KW-0175">Coiled coil</keyword>
<dbReference type="PANTHER" id="PTHR47372:SF11">
    <property type="entry name" value="RE19971P"/>
    <property type="match status" value="1"/>
</dbReference>
<protein>
    <submittedName>
        <fullName evidence="3">Uncharacterized protein</fullName>
    </submittedName>
</protein>
<dbReference type="PANTHER" id="PTHR47372">
    <property type="entry name" value="DAUER UP-REGULATED-RELATED"/>
    <property type="match status" value="1"/>
</dbReference>